<reference evidence="1 2" key="1">
    <citation type="journal article" date="2021" name="Sci. Rep.">
        <title>Chromosome anchoring in Senegalese sole (Solea senegalensis) reveals sex-associated markers and genome rearrangements in flatfish.</title>
        <authorList>
            <person name="Guerrero-Cozar I."/>
            <person name="Gomez-Garrido J."/>
            <person name="Berbel C."/>
            <person name="Martinez-Blanch J.F."/>
            <person name="Alioto T."/>
            <person name="Claros M.G."/>
            <person name="Gagnaire P.A."/>
            <person name="Manchado M."/>
        </authorList>
    </citation>
    <scope>NUCLEOTIDE SEQUENCE [LARGE SCALE GENOMIC DNA]</scope>
    <source>
        <strain evidence="1">Sse05_10M</strain>
    </source>
</reference>
<dbReference type="EMBL" id="JAGKHQ010000012">
    <property type="protein sequence ID" value="KAG7502123.1"/>
    <property type="molecule type" value="Genomic_DNA"/>
</dbReference>
<dbReference type="AlphaFoldDB" id="A0AAV6RBN2"/>
<accession>A0AAV6RBN2</accession>
<comment type="caution">
    <text evidence="1">The sequence shown here is derived from an EMBL/GenBank/DDBJ whole genome shotgun (WGS) entry which is preliminary data.</text>
</comment>
<proteinExistence type="predicted"/>
<organism evidence="1 2">
    <name type="scientific">Solea senegalensis</name>
    <name type="common">Senegalese sole</name>
    <dbReference type="NCBI Taxonomy" id="28829"/>
    <lineage>
        <taxon>Eukaryota</taxon>
        <taxon>Metazoa</taxon>
        <taxon>Chordata</taxon>
        <taxon>Craniata</taxon>
        <taxon>Vertebrata</taxon>
        <taxon>Euteleostomi</taxon>
        <taxon>Actinopterygii</taxon>
        <taxon>Neopterygii</taxon>
        <taxon>Teleostei</taxon>
        <taxon>Neoteleostei</taxon>
        <taxon>Acanthomorphata</taxon>
        <taxon>Carangaria</taxon>
        <taxon>Pleuronectiformes</taxon>
        <taxon>Pleuronectoidei</taxon>
        <taxon>Soleidae</taxon>
        <taxon>Solea</taxon>
    </lineage>
</organism>
<evidence type="ECO:0000313" key="2">
    <source>
        <dbReference type="Proteomes" id="UP000693946"/>
    </source>
</evidence>
<keyword evidence="2" id="KW-1185">Reference proteome</keyword>
<dbReference type="Proteomes" id="UP000693946">
    <property type="component" value="Linkage Group LG2"/>
</dbReference>
<sequence length="74" mass="8645">MNDAELDRERNMYICLTEQDMPRENDSRPMLPKPLHSRGLYDKHDALIASDWTSVTVRKVQKSPIEMVPFKADL</sequence>
<name>A0AAV6RBN2_SOLSE</name>
<gene>
    <name evidence="1" type="ORF">JOB18_014169</name>
</gene>
<protein>
    <submittedName>
        <fullName evidence="1">Uncharacterized protein</fullName>
    </submittedName>
</protein>
<evidence type="ECO:0000313" key="1">
    <source>
        <dbReference type="EMBL" id="KAG7502123.1"/>
    </source>
</evidence>